<evidence type="ECO:0000313" key="2">
    <source>
        <dbReference type="Proteomes" id="UP000186230"/>
    </source>
</evidence>
<dbReference type="AlphaFoldDB" id="A0A1L7I331"/>
<organism evidence="1 2">
    <name type="scientific">Christiangramia flava JLT2011</name>
    <dbReference type="NCBI Taxonomy" id="1229726"/>
    <lineage>
        <taxon>Bacteria</taxon>
        <taxon>Pseudomonadati</taxon>
        <taxon>Bacteroidota</taxon>
        <taxon>Flavobacteriia</taxon>
        <taxon>Flavobacteriales</taxon>
        <taxon>Flavobacteriaceae</taxon>
        <taxon>Christiangramia</taxon>
    </lineage>
</organism>
<dbReference type="EMBL" id="CP016359">
    <property type="protein sequence ID" value="APU67593.1"/>
    <property type="molecule type" value="Genomic_DNA"/>
</dbReference>
<dbReference type="Proteomes" id="UP000186230">
    <property type="component" value="Chromosome"/>
</dbReference>
<accession>A0A1L7I331</accession>
<proteinExistence type="predicted"/>
<protein>
    <submittedName>
        <fullName evidence="1">Uncharacterized protein</fullName>
    </submittedName>
</protein>
<name>A0A1L7I331_9FLAO</name>
<gene>
    <name evidence="1" type="ORF">GRFL_0869</name>
</gene>
<dbReference type="KEGG" id="gfl:GRFL_0869"/>
<keyword evidence="2" id="KW-1185">Reference proteome</keyword>
<evidence type="ECO:0000313" key="1">
    <source>
        <dbReference type="EMBL" id="APU67593.1"/>
    </source>
</evidence>
<sequence>MGRHNNYGKLFGSFVCFKAFTEIQAIAIWQHIVYKVYIGE</sequence>
<reference evidence="1 2" key="1">
    <citation type="submission" date="2016-07" db="EMBL/GenBank/DDBJ databases">
        <title>Multi-omics approach to identify versatile polysaccharide utilization systems of a marine flavobacterium Gramella flava.</title>
        <authorList>
            <person name="Tang K."/>
        </authorList>
    </citation>
    <scope>NUCLEOTIDE SEQUENCE [LARGE SCALE GENOMIC DNA]</scope>
    <source>
        <strain evidence="1 2">JLT2011</strain>
    </source>
</reference>